<dbReference type="EC" id="1.4.1.1" evidence="3 8"/>
<reference evidence="15 16" key="1">
    <citation type="submission" date="2017-07" db="EMBL/GenBank/DDBJ databases">
        <title>Draft whole genome sequences of clinical Proprionibacteriaceae strains.</title>
        <authorList>
            <person name="Bernier A.-M."/>
            <person name="Bernard K."/>
            <person name="Domingo M.-C."/>
        </authorList>
    </citation>
    <scope>NUCLEOTIDE SEQUENCE [LARGE SCALE GENOMIC DNA]</scope>
    <source>
        <strain evidence="15 16">NML 160184</strain>
    </source>
</reference>
<proteinExistence type="inferred from homology"/>
<comment type="catalytic activity">
    <reaction evidence="8">
        <text>L-alanine + NAD(+) + H2O = pyruvate + NH4(+) + NADH + H(+)</text>
        <dbReference type="Rhea" id="RHEA:18405"/>
        <dbReference type="ChEBI" id="CHEBI:15361"/>
        <dbReference type="ChEBI" id="CHEBI:15377"/>
        <dbReference type="ChEBI" id="CHEBI:15378"/>
        <dbReference type="ChEBI" id="CHEBI:28938"/>
        <dbReference type="ChEBI" id="CHEBI:57540"/>
        <dbReference type="ChEBI" id="CHEBI:57945"/>
        <dbReference type="ChEBI" id="CHEBI:57972"/>
        <dbReference type="EC" id="1.4.1.1"/>
    </reaction>
</comment>
<dbReference type="GO" id="GO:0000166">
    <property type="term" value="F:nucleotide binding"/>
    <property type="evidence" value="ECO:0007669"/>
    <property type="project" value="UniProtKB-KW"/>
</dbReference>
<comment type="subunit">
    <text evidence="6">Homohexamer. Trimer of dimers.</text>
</comment>
<comment type="function">
    <text evidence="8">Catalyzes the reversible reductive amination of pyruvate to L-alanine.</text>
</comment>
<dbReference type="AlphaFoldDB" id="A0A255E8C1"/>
<evidence type="ECO:0000256" key="5">
    <source>
        <dbReference type="ARBA" id="ARBA00023027"/>
    </source>
</evidence>
<comment type="pathway">
    <text evidence="1 8">Amino-acid degradation; L-alanine degradation via dehydrogenase pathway; NH(3) and pyruvate from L-alanine: step 1/1.</text>
</comment>
<comment type="caution">
    <text evidence="15">The sequence shown here is derived from an EMBL/GenBank/DDBJ whole genome shotgun (WGS) entry which is preliminary data.</text>
</comment>
<evidence type="ECO:0000256" key="11">
    <source>
        <dbReference type="PIRSR" id="PIRSR000183-3"/>
    </source>
</evidence>
<feature type="domain" description="Alanine dehydrogenase/pyridine nucleotide transhydrogenase NAD(H)-binding" evidence="13">
    <location>
        <begin position="147"/>
        <end position="295"/>
    </location>
</feature>
<feature type="binding site" evidence="11">
    <location>
        <position position="218"/>
    </location>
    <ligand>
        <name>NAD(+)</name>
        <dbReference type="ChEBI" id="CHEBI:57540"/>
    </ligand>
</feature>
<dbReference type="UniPathway" id="UPA00527">
    <property type="reaction ID" value="UER00585"/>
</dbReference>
<dbReference type="PIRSF" id="PIRSF000183">
    <property type="entry name" value="Alanine_dh"/>
    <property type="match status" value="1"/>
</dbReference>
<dbReference type="Pfam" id="PF01262">
    <property type="entry name" value="AlaDh_PNT_C"/>
    <property type="match status" value="1"/>
</dbReference>
<sequence length="365" mass="37579">MKIGVPTEVKEGEGRVAITAAGVHALVGRGHEVIIEAGAGVDSSITDEDYAAQGATIGSAKDAWDADLVVKVKEPVAEEYQYLREDLTLFCYLHLAAEPELTHALLESGATAVAYETVQPDGGGLPLLQPMSEVAGRLATQVGAYTLMRPQGGRGVLMGGIGGVEPARVVVLGGGVSGRNAADVAVGLGAEVTVLDTDLDKLRELLRRYGSQIRTLASTPLQVEQAVTAADLVIGAVLTPGGKAPTLVSHELVATMRPGSVVVDIAVDQGGCFEDSRPTTHADPTFMVEGTVFYCVGNMPGAVPTTSTGALTNATLPPLLALADHGWREAMEQDSGLARGLNVHAGAVTNEAVAKAHGLTAKPIV</sequence>
<dbReference type="PANTHER" id="PTHR42795">
    <property type="entry name" value="ALANINE DEHYDROGENASE"/>
    <property type="match status" value="1"/>
</dbReference>
<dbReference type="InterPro" id="IPR007886">
    <property type="entry name" value="AlaDH/PNT_N"/>
</dbReference>
<dbReference type="CDD" id="cd05305">
    <property type="entry name" value="L-AlaDH"/>
    <property type="match status" value="1"/>
</dbReference>
<evidence type="ECO:0000256" key="1">
    <source>
        <dbReference type="ARBA" id="ARBA00005206"/>
    </source>
</evidence>
<comment type="similarity">
    <text evidence="2 8">Belongs to the AlaDH/PNT family.</text>
</comment>
<evidence type="ECO:0000256" key="8">
    <source>
        <dbReference type="PIRNR" id="PIRNR000183"/>
    </source>
</evidence>
<evidence type="ECO:0000256" key="12">
    <source>
        <dbReference type="PIRSR" id="PIRSR000183-4"/>
    </source>
</evidence>
<feature type="binding site" evidence="11">
    <location>
        <begin position="237"/>
        <end position="238"/>
    </location>
    <ligand>
        <name>NAD(+)</name>
        <dbReference type="ChEBI" id="CHEBI:57540"/>
    </ligand>
</feature>
<accession>A0A255E8C1</accession>
<evidence type="ECO:0000259" key="13">
    <source>
        <dbReference type="SMART" id="SM01002"/>
    </source>
</evidence>
<dbReference type="GO" id="GO:0005886">
    <property type="term" value="C:plasma membrane"/>
    <property type="evidence" value="ECO:0007669"/>
    <property type="project" value="TreeGrafter"/>
</dbReference>
<feature type="binding site" evidence="11">
    <location>
        <begin position="296"/>
        <end position="299"/>
    </location>
    <ligand>
        <name>NAD(+)</name>
        <dbReference type="ChEBI" id="CHEBI:57540"/>
    </ligand>
</feature>
<evidence type="ECO:0000256" key="10">
    <source>
        <dbReference type="PIRSR" id="PIRSR000183-2"/>
    </source>
</evidence>
<feature type="binding site" evidence="11">
    <location>
        <position position="277"/>
    </location>
    <ligand>
        <name>NAD(+)</name>
        <dbReference type="ChEBI" id="CHEBI:57540"/>
    </ligand>
</feature>
<evidence type="ECO:0000256" key="4">
    <source>
        <dbReference type="ARBA" id="ARBA00023002"/>
    </source>
</evidence>
<evidence type="ECO:0000256" key="6">
    <source>
        <dbReference type="ARBA" id="ARBA00065528"/>
    </source>
</evidence>
<keyword evidence="5 8" id="KW-0520">NAD</keyword>
<protein>
    <recommendedName>
        <fullName evidence="7 8">Alanine dehydrogenase</fullName>
        <ecNumber evidence="3 8">1.4.1.1</ecNumber>
    </recommendedName>
</protein>
<feature type="binding site" evidence="11">
    <location>
        <begin position="265"/>
        <end position="268"/>
    </location>
    <ligand>
        <name>NAD(+)</name>
        <dbReference type="ChEBI" id="CHEBI:57540"/>
    </ligand>
</feature>
<dbReference type="InterPro" id="IPR007698">
    <property type="entry name" value="AlaDH/PNT_NAD(H)-bd"/>
</dbReference>
<dbReference type="InterPro" id="IPR008141">
    <property type="entry name" value="Ala_DH"/>
</dbReference>
<dbReference type="SUPFAM" id="SSF52283">
    <property type="entry name" value="Formate/glycerate dehydrogenase catalytic domain-like"/>
    <property type="match status" value="1"/>
</dbReference>
<feature type="binding site" evidence="10">
    <location>
        <position position="15"/>
    </location>
    <ligand>
        <name>substrate</name>
    </ligand>
</feature>
<feature type="binding site" evidence="10">
    <location>
        <position position="73"/>
    </location>
    <ligand>
        <name>substrate</name>
    </ligand>
</feature>
<keyword evidence="11" id="KW-0547">Nucleotide-binding</keyword>
<dbReference type="InterPro" id="IPR036291">
    <property type="entry name" value="NAD(P)-bd_dom_sf"/>
</dbReference>
<dbReference type="GO" id="GO:0042853">
    <property type="term" value="P:L-alanine catabolic process"/>
    <property type="evidence" value="ECO:0007669"/>
    <property type="project" value="UniProtKB-UniPathway"/>
</dbReference>
<organism evidence="15 16">
    <name type="scientific">Parenemella sanctibonifatiensis</name>
    <dbReference type="NCBI Taxonomy" id="2016505"/>
    <lineage>
        <taxon>Bacteria</taxon>
        <taxon>Bacillati</taxon>
        <taxon>Actinomycetota</taxon>
        <taxon>Actinomycetes</taxon>
        <taxon>Propionibacteriales</taxon>
        <taxon>Propionibacteriaceae</taxon>
        <taxon>Parenemella</taxon>
    </lineage>
</organism>
<dbReference type="NCBIfam" id="TIGR00518">
    <property type="entry name" value="alaDH"/>
    <property type="match status" value="1"/>
</dbReference>
<evidence type="ECO:0000256" key="7">
    <source>
        <dbReference type="ARBA" id="ARBA00072341"/>
    </source>
</evidence>
<dbReference type="Proteomes" id="UP000216533">
    <property type="component" value="Unassembled WGS sequence"/>
</dbReference>
<gene>
    <name evidence="15" type="primary">ald</name>
    <name evidence="15" type="ORF">CGZ92_07420</name>
</gene>
<dbReference type="RefSeq" id="WP_094450752.1">
    <property type="nucleotide sequence ID" value="NZ_NMVI01000016.1"/>
</dbReference>
<dbReference type="FunFam" id="3.40.50.720:FF:000049">
    <property type="entry name" value="Alanine dehydrogenase"/>
    <property type="match status" value="1"/>
</dbReference>
<feature type="binding site" evidence="12">
    <location>
        <position position="325"/>
    </location>
    <ligand>
        <name>Mg(2+)</name>
        <dbReference type="ChEBI" id="CHEBI:18420"/>
    </ligand>
</feature>
<dbReference type="SMART" id="SM01003">
    <property type="entry name" value="AlaDh_PNT_N"/>
    <property type="match status" value="1"/>
</dbReference>
<evidence type="ECO:0000256" key="3">
    <source>
        <dbReference type="ARBA" id="ARBA00012897"/>
    </source>
</evidence>
<dbReference type="PANTHER" id="PTHR42795:SF1">
    <property type="entry name" value="ALANINE DEHYDROGENASE"/>
    <property type="match status" value="1"/>
</dbReference>
<feature type="binding site" evidence="11">
    <location>
        <position position="201"/>
    </location>
    <ligand>
        <name>NAD(+)</name>
        <dbReference type="ChEBI" id="CHEBI:57540"/>
    </ligand>
</feature>
<feature type="domain" description="Alanine dehydrogenase/pyridine nucleotide transhydrogenase N-terminal" evidence="14">
    <location>
        <begin position="4"/>
        <end position="135"/>
    </location>
</feature>
<feature type="binding site" evidence="11">
    <location>
        <position position="196"/>
    </location>
    <ligand>
        <name>NAD(+)</name>
        <dbReference type="ChEBI" id="CHEBI:57540"/>
    </ligand>
</feature>
<evidence type="ECO:0000256" key="2">
    <source>
        <dbReference type="ARBA" id="ARBA00005689"/>
    </source>
</evidence>
<keyword evidence="4 8" id="KW-0560">Oxidoreductase</keyword>
<feature type="active site" description="Proton donor/acceptor" evidence="9">
    <location>
        <position position="94"/>
    </location>
</feature>
<dbReference type="Gene3D" id="3.40.50.720">
    <property type="entry name" value="NAD(P)-binding Rossmann-like Domain"/>
    <property type="match status" value="2"/>
</dbReference>
<feature type="binding site" evidence="11">
    <location>
        <position position="132"/>
    </location>
    <ligand>
        <name>NAD(+)</name>
        <dbReference type="ChEBI" id="CHEBI:57540"/>
    </ligand>
</feature>
<evidence type="ECO:0000313" key="15">
    <source>
        <dbReference type="EMBL" id="OYN87530.1"/>
    </source>
</evidence>
<feature type="active site" description="Proton donor/acceptor" evidence="9">
    <location>
        <position position="268"/>
    </location>
</feature>
<dbReference type="SMART" id="SM01002">
    <property type="entry name" value="AlaDh_PNT_C"/>
    <property type="match status" value="1"/>
</dbReference>
<evidence type="ECO:0000256" key="9">
    <source>
        <dbReference type="PIRSR" id="PIRSR000183-1"/>
    </source>
</evidence>
<dbReference type="SUPFAM" id="SSF51735">
    <property type="entry name" value="NAD(P)-binding Rossmann-fold domains"/>
    <property type="match status" value="1"/>
</dbReference>
<evidence type="ECO:0000259" key="14">
    <source>
        <dbReference type="SMART" id="SM01003"/>
    </source>
</evidence>
<dbReference type="Pfam" id="PF05222">
    <property type="entry name" value="AlaDh_PNT_N"/>
    <property type="match status" value="1"/>
</dbReference>
<dbReference type="EMBL" id="NMVI01000016">
    <property type="protein sequence ID" value="OYN87530.1"/>
    <property type="molecule type" value="Genomic_DNA"/>
</dbReference>
<evidence type="ECO:0000313" key="16">
    <source>
        <dbReference type="Proteomes" id="UP000216533"/>
    </source>
</evidence>
<name>A0A255E8C1_9ACTN</name>
<dbReference type="GO" id="GO:0000286">
    <property type="term" value="F:alanine dehydrogenase activity"/>
    <property type="evidence" value="ECO:0007669"/>
    <property type="project" value="UniProtKB-UniRule"/>
</dbReference>